<reference evidence="2" key="1">
    <citation type="journal article" date="2022" name="bioRxiv">
        <title>Sequencing and chromosome-scale assembly of the giantPleurodeles waltlgenome.</title>
        <authorList>
            <person name="Brown T."/>
            <person name="Elewa A."/>
            <person name="Iarovenko S."/>
            <person name="Subramanian E."/>
            <person name="Araus A.J."/>
            <person name="Petzold A."/>
            <person name="Susuki M."/>
            <person name="Suzuki K.-i.T."/>
            <person name="Hayashi T."/>
            <person name="Toyoda A."/>
            <person name="Oliveira C."/>
            <person name="Osipova E."/>
            <person name="Leigh N.D."/>
            <person name="Simon A."/>
            <person name="Yun M.H."/>
        </authorList>
    </citation>
    <scope>NUCLEOTIDE SEQUENCE</scope>
    <source>
        <strain evidence="2">20211129_DDA</strain>
        <tissue evidence="2">Liver</tissue>
    </source>
</reference>
<dbReference type="Proteomes" id="UP001066276">
    <property type="component" value="Chromosome 12"/>
</dbReference>
<keyword evidence="3" id="KW-1185">Reference proteome</keyword>
<protein>
    <submittedName>
        <fullName evidence="2">Uncharacterized protein</fullName>
    </submittedName>
</protein>
<accession>A0AAV7KT88</accession>
<feature type="region of interest" description="Disordered" evidence="1">
    <location>
        <begin position="1"/>
        <end position="78"/>
    </location>
</feature>
<name>A0AAV7KT88_PLEWA</name>
<feature type="region of interest" description="Disordered" evidence="1">
    <location>
        <begin position="91"/>
        <end position="124"/>
    </location>
</feature>
<evidence type="ECO:0000313" key="2">
    <source>
        <dbReference type="EMBL" id="KAJ1082163.1"/>
    </source>
</evidence>
<dbReference type="AlphaFoldDB" id="A0AAV7KT88"/>
<dbReference type="EMBL" id="JANPWB010000016">
    <property type="protein sequence ID" value="KAJ1082163.1"/>
    <property type="molecule type" value="Genomic_DNA"/>
</dbReference>
<gene>
    <name evidence="2" type="ORF">NDU88_002333</name>
</gene>
<sequence length="156" mass="17448">MGLAERNRSTVGHPGSRTSTQEHIGACEELGEYAQSHTDLPAKRRRSRRGSETDGPDTGMGEPRSKEKYLPGPGGDARVTERQRQTVAILHPVPSPSGFPPTPLGVKGTRTYKKQRGPVTWPEGRPLNTWRRRWIWAHSCRVPPPAFSHREGRKQI</sequence>
<comment type="caution">
    <text evidence="2">The sequence shown here is derived from an EMBL/GenBank/DDBJ whole genome shotgun (WGS) entry which is preliminary data.</text>
</comment>
<evidence type="ECO:0000313" key="3">
    <source>
        <dbReference type="Proteomes" id="UP001066276"/>
    </source>
</evidence>
<organism evidence="2 3">
    <name type="scientific">Pleurodeles waltl</name>
    <name type="common">Iberian ribbed newt</name>
    <dbReference type="NCBI Taxonomy" id="8319"/>
    <lineage>
        <taxon>Eukaryota</taxon>
        <taxon>Metazoa</taxon>
        <taxon>Chordata</taxon>
        <taxon>Craniata</taxon>
        <taxon>Vertebrata</taxon>
        <taxon>Euteleostomi</taxon>
        <taxon>Amphibia</taxon>
        <taxon>Batrachia</taxon>
        <taxon>Caudata</taxon>
        <taxon>Salamandroidea</taxon>
        <taxon>Salamandridae</taxon>
        <taxon>Pleurodelinae</taxon>
        <taxon>Pleurodeles</taxon>
    </lineage>
</organism>
<feature type="compositionally biased region" description="Pro residues" evidence="1">
    <location>
        <begin position="93"/>
        <end position="103"/>
    </location>
</feature>
<proteinExistence type="predicted"/>
<evidence type="ECO:0000256" key="1">
    <source>
        <dbReference type="SAM" id="MobiDB-lite"/>
    </source>
</evidence>